<accession>A0A6A4NG74</accession>
<organism evidence="2 3">
    <name type="scientific">Lupinus albus</name>
    <name type="common">White lupine</name>
    <name type="synonym">Lupinus termis</name>
    <dbReference type="NCBI Taxonomy" id="3870"/>
    <lineage>
        <taxon>Eukaryota</taxon>
        <taxon>Viridiplantae</taxon>
        <taxon>Streptophyta</taxon>
        <taxon>Embryophyta</taxon>
        <taxon>Tracheophyta</taxon>
        <taxon>Spermatophyta</taxon>
        <taxon>Magnoliopsida</taxon>
        <taxon>eudicotyledons</taxon>
        <taxon>Gunneridae</taxon>
        <taxon>Pentapetalae</taxon>
        <taxon>rosids</taxon>
        <taxon>fabids</taxon>
        <taxon>Fabales</taxon>
        <taxon>Fabaceae</taxon>
        <taxon>Papilionoideae</taxon>
        <taxon>50 kb inversion clade</taxon>
        <taxon>genistoids sensu lato</taxon>
        <taxon>core genistoids</taxon>
        <taxon>Genisteae</taxon>
        <taxon>Lupinus</taxon>
    </lineage>
</organism>
<evidence type="ECO:0000313" key="2">
    <source>
        <dbReference type="EMBL" id="KAE9588440.1"/>
    </source>
</evidence>
<keyword evidence="1" id="KW-0472">Membrane</keyword>
<feature type="transmembrane region" description="Helical" evidence="1">
    <location>
        <begin position="6"/>
        <end position="25"/>
    </location>
</feature>
<proteinExistence type="predicted"/>
<dbReference type="Proteomes" id="UP000447434">
    <property type="component" value="Chromosome 22"/>
</dbReference>
<sequence>MGSLVGLFLIICILVWRILLCFYLLCAKTMMLINMCSSGLWCFCSPVCRKKLLYKAAKQGAPSCFTFDQSKRSERNQMIACWTVEVVAFVRSVPTYTDFVTIDAKSLHLSKIFSE</sequence>
<evidence type="ECO:0000256" key="1">
    <source>
        <dbReference type="SAM" id="Phobius"/>
    </source>
</evidence>
<dbReference type="EMBL" id="WOCE01000022">
    <property type="protein sequence ID" value="KAE9588440.1"/>
    <property type="molecule type" value="Genomic_DNA"/>
</dbReference>
<reference evidence="3" key="1">
    <citation type="journal article" date="2020" name="Nat. Commun.">
        <title>Genome sequence of the cluster root forming white lupin.</title>
        <authorList>
            <person name="Hufnagel B."/>
            <person name="Marques A."/>
            <person name="Soriano A."/>
            <person name="Marques L."/>
            <person name="Divol F."/>
            <person name="Doumas P."/>
            <person name="Sallet E."/>
            <person name="Mancinotti D."/>
            <person name="Carrere S."/>
            <person name="Marande W."/>
            <person name="Arribat S."/>
            <person name="Keller J."/>
            <person name="Huneau C."/>
            <person name="Blein T."/>
            <person name="Aime D."/>
            <person name="Laguerre M."/>
            <person name="Taylor J."/>
            <person name="Schubert V."/>
            <person name="Nelson M."/>
            <person name="Geu-Flores F."/>
            <person name="Crespi M."/>
            <person name="Gallardo-Guerrero K."/>
            <person name="Delaux P.-M."/>
            <person name="Salse J."/>
            <person name="Berges H."/>
            <person name="Guyot R."/>
            <person name="Gouzy J."/>
            <person name="Peret B."/>
        </authorList>
    </citation>
    <scope>NUCLEOTIDE SEQUENCE [LARGE SCALE GENOMIC DNA]</scope>
    <source>
        <strain evidence="3">cv. Amiga</strain>
    </source>
</reference>
<keyword evidence="3" id="KW-1185">Reference proteome</keyword>
<comment type="caution">
    <text evidence="2">The sequence shown here is derived from an EMBL/GenBank/DDBJ whole genome shotgun (WGS) entry which is preliminary data.</text>
</comment>
<dbReference type="AlphaFoldDB" id="A0A6A4NG74"/>
<protein>
    <submittedName>
        <fullName evidence="2">Uncharacterized protein</fullName>
    </submittedName>
</protein>
<keyword evidence="1" id="KW-1133">Transmembrane helix</keyword>
<keyword evidence="1" id="KW-0812">Transmembrane</keyword>
<name>A0A6A4NG74_LUPAL</name>
<evidence type="ECO:0000313" key="3">
    <source>
        <dbReference type="Proteomes" id="UP000447434"/>
    </source>
</evidence>
<gene>
    <name evidence="2" type="ORF">Lalb_Chr22g0355351</name>
</gene>